<dbReference type="EMBL" id="HE611333">
    <property type="protein sequence ID" value="CCE60791.1"/>
    <property type="molecule type" value="Genomic_DNA"/>
</dbReference>
<dbReference type="GeneID" id="12979148"/>
<dbReference type="Proteomes" id="UP000002867">
    <property type="component" value="Segment"/>
</dbReference>
<reference evidence="1 2" key="1">
    <citation type="journal article" date="2012" name="PLoS ONE">
        <title>Genomic Analysis of Pseudomonas putida Phage tf with Localized Single-Strand DNA Interruptions.</title>
        <authorList>
            <person name="Glukhov A.S."/>
            <person name="Krutilina A.I."/>
            <person name="Shlyapnikov M.G."/>
            <person name="Severinov K."/>
            <person name="Lavysh D."/>
            <person name="Kochetkov V.V."/>
            <person name="McGrath J.W."/>
            <person name="de Leeuwe C."/>
            <person name="Shaburova O.V."/>
            <person name="Krylov V.N."/>
            <person name="Akulenko N.V."/>
            <person name="Kulakov L.A."/>
        </authorList>
    </citation>
    <scope>NUCLEOTIDE SEQUENCE [LARGE SCALE GENOMIC DNA]</scope>
</reference>
<organism evidence="1 2">
    <name type="scientific">Pseudomonas phage tf</name>
    <dbReference type="NCBI Taxonomy" id="1114179"/>
    <lineage>
        <taxon>Viruses</taxon>
        <taxon>Duplodnaviria</taxon>
        <taxon>Heunggongvirae</taxon>
        <taxon>Uroviricota</taxon>
        <taxon>Caudoviricetes</taxon>
        <taxon>Krylovvirus</taxon>
        <taxon>Krylovvirus tf</taxon>
    </lineage>
</organism>
<accession>I2FLQ7</accession>
<keyword evidence="2" id="KW-1185">Reference proteome</keyword>
<dbReference type="RefSeq" id="YP_006382496.1">
    <property type="nucleotide sequence ID" value="NC_017971.2"/>
</dbReference>
<dbReference type="KEGG" id="vg:12979148"/>
<gene>
    <name evidence="1" type="ORF">tf_36</name>
</gene>
<proteinExistence type="predicted"/>
<evidence type="ECO:0000313" key="2">
    <source>
        <dbReference type="Proteomes" id="UP000002867"/>
    </source>
</evidence>
<evidence type="ECO:0000313" key="1">
    <source>
        <dbReference type="EMBL" id="CCE60791.1"/>
    </source>
</evidence>
<sequence>MVTVYVLTGQGRFLAVSRDKKALEKFKMDYYMGGHDNLHIQELEV</sequence>
<protein>
    <submittedName>
        <fullName evidence="1">Uncharacterized protein</fullName>
    </submittedName>
</protein>
<name>I2FLQ7_9CAUD</name>